<comment type="caution">
    <text evidence="1">The sequence shown here is derived from an EMBL/GenBank/DDBJ whole genome shotgun (WGS) entry which is preliminary data.</text>
</comment>
<dbReference type="OrthoDB" id="2353058at2759"/>
<name>A0A9N9FX40_9GLOM</name>
<sequence>MLEIFIISNEQLIDFIQALNDDKKEDAIKLLENMRYPRGKNEGKIISQYLQQQLVEQAILL</sequence>
<keyword evidence="2" id="KW-1185">Reference proteome</keyword>
<accession>A0A9N9FX40</accession>
<proteinExistence type="predicted"/>
<dbReference type="AlphaFoldDB" id="A0A9N9FX40"/>
<protein>
    <submittedName>
        <fullName evidence="1">13616_t:CDS:1</fullName>
    </submittedName>
</protein>
<gene>
    <name evidence="1" type="ORF">RFULGI_LOCUS5165</name>
</gene>
<evidence type="ECO:0000313" key="2">
    <source>
        <dbReference type="Proteomes" id="UP000789396"/>
    </source>
</evidence>
<organism evidence="1 2">
    <name type="scientific">Racocetra fulgida</name>
    <dbReference type="NCBI Taxonomy" id="60492"/>
    <lineage>
        <taxon>Eukaryota</taxon>
        <taxon>Fungi</taxon>
        <taxon>Fungi incertae sedis</taxon>
        <taxon>Mucoromycota</taxon>
        <taxon>Glomeromycotina</taxon>
        <taxon>Glomeromycetes</taxon>
        <taxon>Diversisporales</taxon>
        <taxon>Gigasporaceae</taxon>
        <taxon>Racocetra</taxon>
    </lineage>
</organism>
<reference evidence="1" key="1">
    <citation type="submission" date="2021-06" db="EMBL/GenBank/DDBJ databases">
        <authorList>
            <person name="Kallberg Y."/>
            <person name="Tangrot J."/>
            <person name="Rosling A."/>
        </authorList>
    </citation>
    <scope>NUCLEOTIDE SEQUENCE</scope>
    <source>
        <strain evidence="1">IN212</strain>
    </source>
</reference>
<dbReference type="Proteomes" id="UP000789396">
    <property type="component" value="Unassembled WGS sequence"/>
</dbReference>
<dbReference type="EMBL" id="CAJVPZ010005636">
    <property type="protein sequence ID" value="CAG8563626.1"/>
    <property type="molecule type" value="Genomic_DNA"/>
</dbReference>
<evidence type="ECO:0000313" key="1">
    <source>
        <dbReference type="EMBL" id="CAG8563626.1"/>
    </source>
</evidence>